<reference evidence="4" key="1">
    <citation type="submission" date="2021-01" db="EMBL/GenBank/DDBJ databases">
        <title>Genomic Encyclopedia of Type Strains, Phase IV (KMG-IV): sequencing the most valuable type-strain genomes for metagenomic binning, comparative biology and taxonomic classification.</title>
        <authorList>
            <person name="Goeker M."/>
        </authorList>
    </citation>
    <scope>NUCLEOTIDE SEQUENCE</scope>
    <source>
        <strain evidence="4">DSM 21943</strain>
    </source>
</reference>
<dbReference type="EC" id="1.6.5.5" evidence="4"/>
<dbReference type="GO" id="GO:0003960">
    <property type="term" value="F:quinone reductase (NADPH) activity"/>
    <property type="evidence" value="ECO:0007669"/>
    <property type="project" value="UniProtKB-EC"/>
</dbReference>
<evidence type="ECO:0000259" key="3">
    <source>
        <dbReference type="SMART" id="SM00829"/>
    </source>
</evidence>
<dbReference type="SUPFAM" id="SSF51735">
    <property type="entry name" value="NAD(P)-binding Rossmann-fold domains"/>
    <property type="match status" value="1"/>
</dbReference>
<organism evidence="4 5">
    <name type="scientific">Shouchella xiaoxiensis</name>
    <dbReference type="NCBI Taxonomy" id="766895"/>
    <lineage>
        <taxon>Bacteria</taxon>
        <taxon>Bacillati</taxon>
        <taxon>Bacillota</taxon>
        <taxon>Bacilli</taxon>
        <taxon>Bacillales</taxon>
        <taxon>Bacillaceae</taxon>
        <taxon>Shouchella</taxon>
    </lineage>
</organism>
<accession>A0ABS2SQV3</accession>
<dbReference type="Proteomes" id="UP001179280">
    <property type="component" value="Unassembled WGS sequence"/>
</dbReference>
<evidence type="ECO:0000313" key="5">
    <source>
        <dbReference type="Proteomes" id="UP001179280"/>
    </source>
</evidence>
<dbReference type="EMBL" id="JAFBCV010000003">
    <property type="protein sequence ID" value="MBM7837883.1"/>
    <property type="molecule type" value="Genomic_DNA"/>
</dbReference>
<dbReference type="InterPro" id="IPR011032">
    <property type="entry name" value="GroES-like_sf"/>
</dbReference>
<dbReference type="SMART" id="SM00829">
    <property type="entry name" value="PKS_ER"/>
    <property type="match status" value="1"/>
</dbReference>
<keyword evidence="1" id="KW-0521">NADP</keyword>
<keyword evidence="2 4" id="KW-0560">Oxidoreductase</keyword>
<comment type="caution">
    <text evidence="4">The sequence shown here is derived from an EMBL/GenBank/DDBJ whole genome shotgun (WGS) entry which is preliminary data.</text>
</comment>
<evidence type="ECO:0000256" key="1">
    <source>
        <dbReference type="ARBA" id="ARBA00022857"/>
    </source>
</evidence>
<dbReference type="InterPro" id="IPR036291">
    <property type="entry name" value="NAD(P)-bd_dom_sf"/>
</dbReference>
<proteinExistence type="predicted"/>
<sequence>MRGIGYDALGNLQVVSQAVPQPKANEVCIKIEMTSLNYADLKQWYAGTSSFGLDVAGTIEEVGNDVVGFERGDRVIAFPNSNGHAEYATAKQQLVYKIADSVSWEQAGASPIVSFLSYMLINDVAQLTGNHTVIIHSASGGVGSTAIQFAKRAGAKTIVGTVGSLAKADRAVNAGADYVFTYESFADEVMKLTGGKGADIVLDSIAGDVTLESMRALANFGKLIQFGNSSGKPASLSTSDVHKSCRTVVGFSFGTTRKERPSYVQQVASQVIPVLNAGHVQAHIDRIFPLSEAIEAYTYFKSRKHSGKILLKVDQA</sequence>
<evidence type="ECO:0000256" key="2">
    <source>
        <dbReference type="ARBA" id="ARBA00023002"/>
    </source>
</evidence>
<dbReference type="SUPFAM" id="SSF50129">
    <property type="entry name" value="GroES-like"/>
    <property type="match status" value="1"/>
</dbReference>
<feature type="domain" description="Enoyl reductase (ER)" evidence="3">
    <location>
        <begin position="7"/>
        <end position="311"/>
    </location>
</feature>
<name>A0ABS2SQV3_9BACI</name>
<dbReference type="InterPro" id="IPR020843">
    <property type="entry name" value="ER"/>
</dbReference>
<dbReference type="Gene3D" id="3.90.180.10">
    <property type="entry name" value="Medium-chain alcohol dehydrogenases, catalytic domain"/>
    <property type="match status" value="1"/>
</dbReference>
<keyword evidence="5" id="KW-1185">Reference proteome</keyword>
<dbReference type="PANTHER" id="PTHR48106">
    <property type="entry name" value="QUINONE OXIDOREDUCTASE PIG3-RELATED"/>
    <property type="match status" value="1"/>
</dbReference>
<dbReference type="InterPro" id="IPR013154">
    <property type="entry name" value="ADH-like_N"/>
</dbReference>
<dbReference type="InterPro" id="IPR013149">
    <property type="entry name" value="ADH-like_C"/>
</dbReference>
<gene>
    <name evidence="4" type="ORF">JOC54_001114</name>
</gene>
<dbReference type="Pfam" id="PF08240">
    <property type="entry name" value="ADH_N"/>
    <property type="match status" value="1"/>
</dbReference>
<dbReference type="Pfam" id="PF00107">
    <property type="entry name" value="ADH_zinc_N"/>
    <property type="match status" value="1"/>
</dbReference>
<dbReference type="Gene3D" id="3.40.50.720">
    <property type="entry name" value="NAD(P)-binding Rossmann-like Domain"/>
    <property type="match status" value="1"/>
</dbReference>
<dbReference type="PANTHER" id="PTHR48106:SF13">
    <property type="entry name" value="QUINONE OXIDOREDUCTASE-RELATED"/>
    <property type="match status" value="1"/>
</dbReference>
<dbReference type="RefSeq" id="WP_204465003.1">
    <property type="nucleotide sequence ID" value="NZ_JAFBCV010000003.1"/>
</dbReference>
<protein>
    <submittedName>
        <fullName evidence="4">NADPH2:quinone reductase</fullName>
        <ecNumber evidence="4">1.6.5.5</ecNumber>
    </submittedName>
</protein>
<evidence type="ECO:0000313" key="4">
    <source>
        <dbReference type="EMBL" id="MBM7837883.1"/>
    </source>
</evidence>